<evidence type="ECO:0000313" key="15">
    <source>
        <dbReference type="WBParaSite" id="HPLM_0000843801-mRNA-1"/>
    </source>
</evidence>
<evidence type="ECO:0000256" key="10">
    <source>
        <dbReference type="ARBA" id="ARBA00039054"/>
    </source>
</evidence>
<organism evidence="15">
    <name type="scientific">Haemonchus placei</name>
    <name type="common">Barber's pole worm</name>
    <dbReference type="NCBI Taxonomy" id="6290"/>
    <lineage>
        <taxon>Eukaryota</taxon>
        <taxon>Metazoa</taxon>
        <taxon>Ecdysozoa</taxon>
        <taxon>Nematoda</taxon>
        <taxon>Chromadorea</taxon>
        <taxon>Rhabditida</taxon>
        <taxon>Rhabditina</taxon>
        <taxon>Rhabditomorpha</taxon>
        <taxon>Strongyloidea</taxon>
        <taxon>Trichostrongylidae</taxon>
        <taxon>Haemonchus</taxon>
    </lineage>
</organism>
<evidence type="ECO:0000313" key="14">
    <source>
        <dbReference type="Proteomes" id="UP000268014"/>
    </source>
</evidence>
<dbReference type="EMBL" id="UZAF01016859">
    <property type="protein sequence ID" value="VDO34841.1"/>
    <property type="molecule type" value="Genomic_DNA"/>
</dbReference>
<dbReference type="EC" id="4.4.1.16" evidence="10"/>
<comment type="subunit">
    <text evidence="4">Homodimer.</text>
</comment>
<evidence type="ECO:0000256" key="5">
    <source>
        <dbReference type="ARBA" id="ARBA00022490"/>
    </source>
</evidence>
<dbReference type="InterPro" id="IPR015421">
    <property type="entry name" value="PyrdxlP-dep_Trfase_major"/>
</dbReference>
<dbReference type="GO" id="GO:0009000">
    <property type="term" value="F:selenocysteine lyase activity"/>
    <property type="evidence" value="ECO:0007669"/>
    <property type="project" value="UniProtKB-EC"/>
</dbReference>
<keyword evidence="8" id="KW-0456">Lyase</keyword>
<dbReference type="PIRSF" id="PIRSF005572">
    <property type="entry name" value="NifS"/>
    <property type="match status" value="1"/>
</dbReference>
<evidence type="ECO:0000256" key="2">
    <source>
        <dbReference type="ARBA" id="ARBA00004514"/>
    </source>
</evidence>
<evidence type="ECO:0000256" key="4">
    <source>
        <dbReference type="ARBA" id="ARBA00011738"/>
    </source>
</evidence>
<sequence length="415" mass="45268">MSWYIEEQEPVYLDYNATTPNRRAGVVGKSIQPESYSSAEKAREAIKTAKRSLGELLHVTDAEVIFTSGGTETNNWVIHSAIQSFKSNPEHSATIPHVITSTIEHPSVIESLRHLRDIGSIELSLLPVDPSSGQIVPSEVKKLVSPSTCLVTIQLANNETGVLQPIAELSDAVRQASKNHETTIFLHSDVSQAVGKIDVNIGELKVDAVTVAGHKFYGPRSGALIMRSQYTTKLIPLLRGGGQQQNLRSGTENTPMIMGLGVAAAICETSKIKAKLSFIRDYFEQQLKELIPDEHLVHFSNSPRLPNTSSVAFPKYPKPNTDMMAKCKTFYASTGAACHSGSVRSVLIIIVNNPILLACGISKELAERTIRFSFGRETSKEDVDRVVKELKAVLFLAKYGSSLMNVINTGPVPGF</sequence>
<evidence type="ECO:0000313" key="13">
    <source>
        <dbReference type="EMBL" id="VDO34841.1"/>
    </source>
</evidence>
<keyword evidence="6" id="KW-0808">Transferase</keyword>
<name>A0A0N4WD05_HAEPC</name>
<evidence type="ECO:0000256" key="6">
    <source>
        <dbReference type="ARBA" id="ARBA00022679"/>
    </source>
</evidence>
<dbReference type="OrthoDB" id="10250117at2759"/>
<dbReference type="InterPro" id="IPR016454">
    <property type="entry name" value="Cysteine_dSase"/>
</dbReference>
<keyword evidence="5" id="KW-0963">Cytoplasm</keyword>
<dbReference type="InterPro" id="IPR015424">
    <property type="entry name" value="PyrdxlP-dep_Trfase"/>
</dbReference>
<keyword evidence="14" id="KW-1185">Reference proteome</keyword>
<dbReference type="GO" id="GO:0016740">
    <property type="term" value="F:transferase activity"/>
    <property type="evidence" value="ECO:0007669"/>
    <property type="project" value="UniProtKB-KW"/>
</dbReference>
<reference evidence="13 14" key="2">
    <citation type="submission" date="2018-11" db="EMBL/GenBank/DDBJ databases">
        <authorList>
            <consortium name="Pathogen Informatics"/>
        </authorList>
    </citation>
    <scope>NUCLEOTIDE SEQUENCE [LARGE SCALE GENOMIC DNA]</scope>
    <source>
        <strain evidence="13 14">MHpl1</strain>
    </source>
</reference>
<dbReference type="OMA" id="IIYGQSE"/>
<dbReference type="Proteomes" id="UP000268014">
    <property type="component" value="Unassembled WGS sequence"/>
</dbReference>
<dbReference type="SUPFAM" id="SSF53383">
    <property type="entry name" value="PLP-dependent transferases"/>
    <property type="match status" value="1"/>
</dbReference>
<protein>
    <recommendedName>
        <fullName evidence="11">Selenocysteine lyase</fullName>
        <ecNumber evidence="10">4.4.1.16</ecNumber>
    </recommendedName>
</protein>
<dbReference type="GO" id="GO:0005829">
    <property type="term" value="C:cytosol"/>
    <property type="evidence" value="ECO:0007669"/>
    <property type="project" value="UniProtKB-SubCell"/>
</dbReference>
<dbReference type="InterPro" id="IPR000192">
    <property type="entry name" value="Aminotrans_V_dom"/>
</dbReference>
<dbReference type="STRING" id="6290.A0A0N4WD05"/>
<proteinExistence type="inferred from homology"/>
<comment type="subcellular location">
    <subcellularLocation>
        <location evidence="2">Cytoplasm</location>
        <location evidence="2">Cytosol</location>
    </subcellularLocation>
</comment>
<comment type="cofactor">
    <cofactor evidence="1">
        <name>pyridoxal 5'-phosphate</name>
        <dbReference type="ChEBI" id="CHEBI:597326"/>
    </cofactor>
</comment>
<reference evidence="15" key="1">
    <citation type="submission" date="2017-02" db="UniProtKB">
        <authorList>
            <consortium name="WormBaseParasite"/>
        </authorList>
    </citation>
    <scope>IDENTIFICATION</scope>
</reference>
<evidence type="ECO:0000256" key="9">
    <source>
        <dbReference type="ARBA" id="ARBA00037407"/>
    </source>
</evidence>
<keyword evidence="7" id="KW-0663">Pyridoxal phosphate</keyword>
<gene>
    <name evidence="13" type="ORF">HPLM_LOCUS8430</name>
</gene>
<dbReference type="InterPro" id="IPR015422">
    <property type="entry name" value="PyrdxlP-dep_Trfase_small"/>
</dbReference>
<dbReference type="Gene3D" id="3.90.1150.10">
    <property type="entry name" value="Aspartate Aminotransferase, domain 1"/>
    <property type="match status" value="1"/>
</dbReference>
<dbReference type="Gene3D" id="3.40.640.10">
    <property type="entry name" value="Type I PLP-dependent aspartate aminotransferase-like (Major domain)"/>
    <property type="match status" value="1"/>
</dbReference>
<dbReference type="WBParaSite" id="HPLM_0000843801-mRNA-1">
    <property type="protein sequence ID" value="HPLM_0000843801-mRNA-1"/>
    <property type="gene ID" value="HPLM_0000843801"/>
</dbReference>
<evidence type="ECO:0000256" key="1">
    <source>
        <dbReference type="ARBA" id="ARBA00001933"/>
    </source>
</evidence>
<dbReference type="Pfam" id="PF00266">
    <property type="entry name" value="Aminotran_5"/>
    <property type="match status" value="1"/>
</dbReference>
<evidence type="ECO:0000256" key="8">
    <source>
        <dbReference type="ARBA" id="ARBA00023239"/>
    </source>
</evidence>
<evidence type="ECO:0000256" key="11">
    <source>
        <dbReference type="ARBA" id="ARBA00040554"/>
    </source>
</evidence>
<dbReference type="PANTHER" id="PTHR11601:SF62">
    <property type="entry name" value="SELENOCYSTEINE LYASE"/>
    <property type="match status" value="1"/>
</dbReference>
<dbReference type="PANTHER" id="PTHR11601">
    <property type="entry name" value="CYSTEINE DESULFURYLASE FAMILY MEMBER"/>
    <property type="match status" value="1"/>
</dbReference>
<evidence type="ECO:0000256" key="7">
    <source>
        <dbReference type="ARBA" id="ARBA00022898"/>
    </source>
</evidence>
<evidence type="ECO:0000259" key="12">
    <source>
        <dbReference type="Pfam" id="PF00266"/>
    </source>
</evidence>
<comment type="similarity">
    <text evidence="3">Belongs to the class-V pyridoxal-phosphate-dependent aminotransferase family.</text>
</comment>
<dbReference type="Gene3D" id="1.10.260.50">
    <property type="match status" value="1"/>
</dbReference>
<evidence type="ECO:0000256" key="3">
    <source>
        <dbReference type="ARBA" id="ARBA00009236"/>
    </source>
</evidence>
<comment type="function">
    <text evidence="9">Catalyzes the decomposition of L-selenocysteine to L-alanine and elemental selenium.</text>
</comment>
<dbReference type="AlphaFoldDB" id="A0A0N4WD05"/>
<feature type="domain" description="Aminotransferase class V" evidence="12">
    <location>
        <begin position="34"/>
        <end position="386"/>
    </location>
</feature>
<accession>A0A0N4WD05</accession>